<evidence type="ECO:0000256" key="1">
    <source>
        <dbReference type="ARBA" id="ARBA00022649"/>
    </source>
</evidence>
<organism evidence="2 3">
    <name type="scientific">Microbacterium testaceum (strain StLB037)</name>
    <dbReference type="NCBI Taxonomy" id="979556"/>
    <lineage>
        <taxon>Bacteria</taxon>
        <taxon>Bacillati</taxon>
        <taxon>Actinomycetota</taxon>
        <taxon>Actinomycetes</taxon>
        <taxon>Micrococcales</taxon>
        <taxon>Microbacteriaceae</taxon>
        <taxon>Microbacterium</taxon>
    </lineage>
</organism>
<sequence length="100" mass="11080">MTRRVVSSHATDDDLTGAVEVYRPTADAATAERFFDVIEQCVRRSAAFPSVGSMSAEALTGIPGLRSLAVERFRYTNDDDVVRVHRVLHARRDVGRVFAD</sequence>
<reference evidence="2 3" key="1">
    <citation type="submission" date="2016-10" db="EMBL/GenBank/DDBJ databases">
        <authorList>
            <person name="de Groot N.N."/>
        </authorList>
    </citation>
    <scope>NUCLEOTIDE SEQUENCE [LARGE SCALE GENOMIC DNA]</scope>
    <source>
        <strain evidence="2 3">StLB037</strain>
    </source>
</reference>
<evidence type="ECO:0000313" key="2">
    <source>
        <dbReference type="EMBL" id="SDP21441.1"/>
    </source>
</evidence>
<dbReference type="InterPro" id="IPR007712">
    <property type="entry name" value="RelE/ParE_toxin"/>
</dbReference>
<keyword evidence="1" id="KW-1277">Toxin-antitoxin system</keyword>
<dbReference type="Proteomes" id="UP000186456">
    <property type="component" value="Unassembled WGS sequence"/>
</dbReference>
<dbReference type="Pfam" id="PF05016">
    <property type="entry name" value="ParE_toxin"/>
    <property type="match status" value="1"/>
</dbReference>
<evidence type="ECO:0000313" key="3">
    <source>
        <dbReference type="Proteomes" id="UP000186456"/>
    </source>
</evidence>
<gene>
    <name evidence="2" type="ORF">SAMN04487788_2598</name>
</gene>
<dbReference type="RefSeq" id="WP_074696270.1">
    <property type="nucleotide sequence ID" value="NZ_FNJN01000005.1"/>
</dbReference>
<proteinExistence type="predicted"/>
<dbReference type="Gene3D" id="3.30.2310.20">
    <property type="entry name" value="RelE-like"/>
    <property type="match status" value="1"/>
</dbReference>
<accession>A0A1H0QVU5</accession>
<protein>
    <submittedName>
        <fullName evidence="2">Plasmid stabilization system protein ParE</fullName>
    </submittedName>
</protein>
<dbReference type="AlphaFoldDB" id="A0A1H0QVU5"/>
<dbReference type="InterPro" id="IPR035093">
    <property type="entry name" value="RelE/ParE_toxin_dom_sf"/>
</dbReference>
<dbReference type="EMBL" id="FNJN01000005">
    <property type="protein sequence ID" value="SDP21441.1"/>
    <property type="molecule type" value="Genomic_DNA"/>
</dbReference>
<name>A0A1H0QVU5_MICTS</name>